<comment type="caution">
    <text evidence="4">The sequence shown here is derived from an EMBL/GenBank/DDBJ whole genome shotgun (WGS) entry which is preliminary data.</text>
</comment>
<evidence type="ECO:0000256" key="1">
    <source>
        <dbReference type="ARBA" id="ARBA00022618"/>
    </source>
</evidence>
<keyword evidence="2" id="KW-0717">Septation</keyword>
<dbReference type="EMBL" id="BJLB01000001">
    <property type="protein sequence ID" value="GEA38516.1"/>
    <property type="molecule type" value="Genomic_DNA"/>
</dbReference>
<evidence type="ECO:0000313" key="5">
    <source>
        <dbReference type="Proteomes" id="UP000315200"/>
    </source>
</evidence>
<accession>A0A1I2X874</accession>
<name>A0A1I2X874_9FIRM</name>
<dbReference type="Pfam" id="PF04026">
    <property type="entry name" value="SpoVG"/>
    <property type="match status" value="1"/>
</dbReference>
<dbReference type="RefSeq" id="WP_022512791.1">
    <property type="nucleotide sequence ID" value="NZ_AP031445.1"/>
</dbReference>
<dbReference type="SUPFAM" id="SSF160537">
    <property type="entry name" value="SpoVG-like"/>
    <property type="match status" value="1"/>
</dbReference>
<evidence type="ECO:0000256" key="3">
    <source>
        <dbReference type="ARBA" id="ARBA00023306"/>
    </source>
</evidence>
<dbReference type="Gene3D" id="3.30.1120.40">
    <property type="entry name" value="Stage V sporulation protein G"/>
    <property type="match status" value="1"/>
</dbReference>
<evidence type="ECO:0000256" key="2">
    <source>
        <dbReference type="ARBA" id="ARBA00023210"/>
    </source>
</evidence>
<keyword evidence="1" id="KW-0132">Cell division</keyword>
<dbReference type="InterPro" id="IPR036751">
    <property type="entry name" value="SpoVG_sf"/>
</dbReference>
<evidence type="ECO:0000313" key="4">
    <source>
        <dbReference type="EMBL" id="GEA38516.1"/>
    </source>
</evidence>
<organism evidence="4 5">
    <name type="scientific">Enterocloster clostridioformis</name>
    <dbReference type="NCBI Taxonomy" id="1531"/>
    <lineage>
        <taxon>Bacteria</taxon>
        <taxon>Bacillati</taxon>
        <taxon>Bacillota</taxon>
        <taxon>Clostridia</taxon>
        <taxon>Lachnospirales</taxon>
        <taxon>Lachnospiraceae</taxon>
        <taxon>Enterocloster</taxon>
    </lineage>
</organism>
<dbReference type="InterPro" id="IPR007170">
    <property type="entry name" value="SpoVG"/>
</dbReference>
<protein>
    <submittedName>
        <fullName evidence="4">Putative septation protein SpoVG</fullName>
    </submittedName>
</protein>
<reference evidence="4 5" key="1">
    <citation type="submission" date="2019-06" db="EMBL/GenBank/DDBJ databases">
        <title>Draft genome sequence of [Clostridium] clostridioforme NBRC 113352.</title>
        <authorList>
            <person name="Miura T."/>
            <person name="Furukawa M."/>
            <person name="Shimamura M."/>
            <person name="Ohyama Y."/>
            <person name="Yamazoe A."/>
            <person name="Kawasaki H."/>
        </authorList>
    </citation>
    <scope>NUCLEOTIDE SEQUENCE [LARGE SCALE GENOMIC DNA]</scope>
    <source>
        <strain evidence="4 5">NBRC 113352</strain>
    </source>
</reference>
<dbReference type="PANTHER" id="PTHR38429:SF1">
    <property type="entry name" value="SEPTATION PROTEIN SPOVG-RELATED"/>
    <property type="match status" value="1"/>
</dbReference>
<sequence>MKITAKITAQFADKGRLKAIATVCLDGSFLITGVRVADCEKGLSVFMPSRQLKSGEYKDICFPITPELHRQIKDTVLEAFEQAAQETEAAQPAADEPQA</sequence>
<dbReference type="PANTHER" id="PTHR38429">
    <property type="entry name" value="SEPTATION PROTEIN SPOVG-RELATED"/>
    <property type="match status" value="1"/>
</dbReference>
<dbReference type="GeneID" id="97209331"/>
<proteinExistence type="predicted"/>
<dbReference type="AlphaFoldDB" id="A0A1I2X874"/>
<dbReference type="GO" id="GO:0000917">
    <property type="term" value="P:division septum assembly"/>
    <property type="evidence" value="ECO:0007669"/>
    <property type="project" value="UniProtKB-KW"/>
</dbReference>
<gene>
    <name evidence="4" type="primary">spoVG_2</name>
    <name evidence="4" type="ORF">Ccl03g_42290</name>
</gene>
<dbReference type="GO" id="GO:0030435">
    <property type="term" value="P:sporulation resulting in formation of a cellular spore"/>
    <property type="evidence" value="ECO:0007669"/>
    <property type="project" value="InterPro"/>
</dbReference>
<dbReference type="Proteomes" id="UP000315200">
    <property type="component" value="Unassembled WGS sequence"/>
</dbReference>
<keyword evidence="3" id="KW-0131">Cell cycle</keyword>